<feature type="coiled-coil region" evidence="1">
    <location>
        <begin position="160"/>
        <end position="190"/>
    </location>
</feature>
<dbReference type="OrthoDB" id="22797at10239"/>
<keyword evidence="1" id="KW-0175">Coiled coil</keyword>
<feature type="region of interest" description="Disordered" evidence="2">
    <location>
        <begin position="447"/>
        <end position="519"/>
    </location>
</feature>
<reference evidence="3" key="1">
    <citation type="journal article" date="2018" name="Infect. Genet. Evol.">
        <title>The dynamic evolution of Drosophila innubila Nudivirus.</title>
        <authorList>
            <person name="Hill T."/>
            <person name="Unckless R.L."/>
        </authorList>
    </citation>
    <scope>NUCLEOTIDE SEQUENCE [LARGE SCALE GENOMIC DNA]</scope>
    <source>
        <strain evidence="3">DiNV_CH01M</strain>
    </source>
</reference>
<feature type="compositionally biased region" description="Polar residues" evidence="2">
    <location>
        <begin position="420"/>
        <end position="435"/>
    </location>
</feature>
<keyword evidence="4" id="KW-1185">Reference proteome</keyword>
<evidence type="ECO:0000256" key="2">
    <source>
        <dbReference type="SAM" id="MobiDB-lite"/>
    </source>
</evidence>
<name>A0A2H4UX41_9VIRU</name>
<sequence length="541" mass="60814">MSFVSSPSPRNNSKAMTPVDELTHNRIVYTLQRSIPDLPRIITEISEQKNTSSNIELNNIVSDLISQFQDICSQPTSNYRNNDNKLQILNAEIDYVKELYIKQSGGLKASIENLKTKYSNCSRLLDEATKSLYRTNKDLSDLKISNDYDHNNDLELQNEIMVLKNDALKLKNVIAQLQTEKTQMDVALNEMKTSLNAEGQKQVTLKTTELQTKELNDLNILLRVIHPESNGTDIGIMLSQIEAYLISTKSLNDTIEKLKRDITSMSQKHQESNEMLSDCLQNEETTKKYQNSLQEKISELNNEKITLQNNNTDTVKAYNDLKNLYAQLSERVTQIIHEYRNIGTNNESNSQLLYNLLTVLYDKQVSFAQPADIITVTIENVDDGDDNDNARDIPTDDINNGDDDDDDNDDNYDDANDGNSLDSNGSIYPNTPGSTIENLREIASSLIPKSSQLTPTESLRSSPEPTLPLTPIPQLNVATLTPPPSSSSSSSITQRKRKSTQPSIETYLMGPENDDDITDNTCISDNTNVFLNKRVKSPNDN</sequence>
<evidence type="ECO:0000313" key="4">
    <source>
        <dbReference type="Proteomes" id="UP000290195"/>
    </source>
</evidence>
<feature type="compositionally biased region" description="Polar residues" evidence="2">
    <location>
        <begin position="447"/>
        <end position="464"/>
    </location>
</feature>
<dbReference type="Proteomes" id="UP000290195">
    <property type="component" value="Segment"/>
</dbReference>
<accession>A0A2H4UX41</accession>
<dbReference type="EMBL" id="MF966379">
    <property type="protein sequence ID" value="ATZ81486.1"/>
    <property type="molecule type" value="Genomic_DNA"/>
</dbReference>
<feature type="coiled-coil region" evidence="1">
    <location>
        <begin position="248"/>
        <end position="338"/>
    </location>
</feature>
<proteinExistence type="predicted"/>
<protein>
    <submittedName>
        <fullName evidence="3">Uncharacterized protein</fullName>
    </submittedName>
</protein>
<evidence type="ECO:0000256" key="1">
    <source>
        <dbReference type="SAM" id="Coils"/>
    </source>
</evidence>
<gene>
    <name evidence="3" type="ORF">DiNV_CH01M_ORF4</name>
</gene>
<feature type="region of interest" description="Disordered" evidence="2">
    <location>
        <begin position="381"/>
        <end position="435"/>
    </location>
</feature>
<organism evidence="3">
    <name type="scientific">Drosophila innubila nudivirus</name>
    <dbReference type="NCBI Taxonomy" id="2057187"/>
    <lineage>
        <taxon>Viruses</taxon>
        <taxon>Viruses incertae sedis</taxon>
        <taxon>Naldaviricetes</taxon>
        <taxon>Lefavirales</taxon>
        <taxon>Nudiviridae</taxon>
        <taxon>Alphanudivirus</taxon>
        <taxon>Alphanudivirus droinnubilae</taxon>
    </lineage>
</organism>
<feature type="compositionally biased region" description="Acidic residues" evidence="2">
    <location>
        <begin position="399"/>
        <end position="416"/>
    </location>
</feature>
<evidence type="ECO:0000313" key="3">
    <source>
        <dbReference type="EMBL" id="ATZ81486.1"/>
    </source>
</evidence>